<dbReference type="GO" id="GO:0009611">
    <property type="term" value="P:response to wounding"/>
    <property type="evidence" value="ECO:0007669"/>
    <property type="project" value="InterPro"/>
</dbReference>
<keyword evidence="5" id="KW-1185">Reference proteome</keyword>
<dbReference type="PANTHER" id="PTHR33091">
    <property type="entry name" value="PROTEIN, PUTATIVE, EXPRESSED-RELATED"/>
    <property type="match status" value="1"/>
</dbReference>
<sequence length="138" mass="14993">MSASIYASRGYTGEKKKGSWPEVVGMLVEEAGKVIKKDMPEANIRALPLGSAVTLELRPDRVRIFVDTVTATPQAELEPEGNKSSWPEVVGMSVKEATEVILKDKPNANVYVSIGVIMGVPSCTRVMCFPWLALLSVK</sequence>
<evidence type="ECO:0000256" key="3">
    <source>
        <dbReference type="ARBA" id="ARBA00022900"/>
    </source>
</evidence>
<keyword evidence="2" id="KW-0646">Protease inhibitor</keyword>
<dbReference type="PRINTS" id="PR00292">
    <property type="entry name" value="POTATOINHBTR"/>
</dbReference>
<accession>A0AAV5DQ56</accession>
<gene>
    <name evidence="4" type="primary">ga30721</name>
    <name evidence="4" type="ORF">PR202_ga30721</name>
</gene>
<keyword evidence="3" id="KW-0722">Serine protease inhibitor</keyword>
<organism evidence="4 5">
    <name type="scientific">Eleusine coracana subsp. coracana</name>
    <dbReference type="NCBI Taxonomy" id="191504"/>
    <lineage>
        <taxon>Eukaryota</taxon>
        <taxon>Viridiplantae</taxon>
        <taxon>Streptophyta</taxon>
        <taxon>Embryophyta</taxon>
        <taxon>Tracheophyta</taxon>
        <taxon>Spermatophyta</taxon>
        <taxon>Magnoliopsida</taxon>
        <taxon>Liliopsida</taxon>
        <taxon>Poales</taxon>
        <taxon>Poaceae</taxon>
        <taxon>PACMAD clade</taxon>
        <taxon>Chloridoideae</taxon>
        <taxon>Cynodonteae</taxon>
        <taxon>Eleusininae</taxon>
        <taxon>Eleusine</taxon>
    </lineage>
</organism>
<evidence type="ECO:0000256" key="1">
    <source>
        <dbReference type="ARBA" id="ARBA00008210"/>
    </source>
</evidence>
<dbReference type="Gene3D" id="3.30.10.10">
    <property type="entry name" value="Trypsin Inhibitor V, subunit A"/>
    <property type="match status" value="2"/>
</dbReference>
<reference evidence="4" key="2">
    <citation type="submission" date="2021-12" db="EMBL/GenBank/DDBJ databases">
        <title>Resequencing data analysis of finger millet.</title>
        <authorList>
            <person name="Hatakeyama M."/>
            <person name="Aluri S."/>
            <person name="Balachadran M.T."/>
            <person name="Sivarajan S.R."/>
            <person name="Poveda L."/>
            <person name="Shimizu-Inatsugi R."/>
            <person name="Schlapbach R."/>
            <person name="Sreeman S.M."/>
            <person name="Shimizu K.K."/>
        </authorList>
    </citation>
    <scope>NUCLEOTIDE SEQUENCE</scope>
</reference>
<protein>
    <submittedName>
        <fullName evidence="4">Uncharacterized protein</fullName>
    </submittedName>
</protein>
<name>A0AAV5DQ56_ELECO</name>
<dbReference type="InterPro" id="IPR036354">
    <property type="entry name" value="Prot_inh_pot1_sf"/>
</dbReference>
<dbReference type="InterPro" id="IPR000864">
    <property type="entry name" value="Prot_inh_pot1"/>
</dbReference>
<dbReference type="PANTHER" id="PTHR33091:SF55">
    <property type="entry name" value="SUBTILISIN-CHYMOTRYPSIN INHIBITOR WSCI"/>
    <property type="match status" value="1"/>
</dbReference>
<dbReference type="PROSITE" id="PS00285">
    <property type="entry name" value="POTATO_INHIBITOR"/>
    <property type="match status" value="2"/>
</dbReference>
<comment type="caution">
    <text evidence="4">The sequence shown here is derived from an EMBL/GenBank/DDBJ whole genome shotgun (WGS) entry which is preliminary data.</text>
</comment>
<evidence type="ECO:0000256" key="2">
    <source>
        <dbReference type="ARBA" id="ARBA00022690"/>
    </source>
</evidence>
<dbReference type="EMBL" id="BQKI01000023">
    <property type="protein sequence ID" value="GJN12443.1"/>
    <property type="molecule type" value="Genomic_DNA"/>
</dbReference>
<evidence type="ECO:0000313" key="4">
    <source>
        <dbReference type="EMBL" id="GJN12443.1"/>
    </source>
</evidence>
<dbReference type="GO" id="GO:0004867">
    <property type="term" value="F:serine-type endopeptidase inhibitor activity"/>
    <property type="evidence" value="ECO:0007669"/>
    <property type="project" value="UniProtKB-KW"/>
</dbReference>
<reference evidence="4" key="1">
    <citation type="journal article" date="2018" name="DNA Res.">
        <title>Multiple hybrid de novo genome assembly of finger millet, an orphan allotetraploid crop.</title>
        <authorList>
            <person name="Hatakeyama M."/>
            <person name="Aluri S."/>
            <person name="Balachadran M.T."/>
            <person name="Sivarajan S.R."/>
            <person name="Patrignani A."/>
            <person name="Gruter S."/>
            <person name="Poveda L."/>
            <person name="Shimizu-Inatsugi R."/>
            <person name="Baeten J."/>
            <person name="Francoijs K.J."/>
            <person name="Nataraja K.N."/>
            <person name="Reddy Y.A.N."/>
            <person name="Phadnis S."/>
            <person name="Ravikumar R.L."/>
            <person name="Schlapbach R."/>
            <person name="Sreeman S.M."/>
            <person name="Shimizu K.K."/>
        </authorList>
    </citation>
    <scope>NUCLEOTIDE SEQUENCE</scope>
</reference>
<dbReference type="AlphaFoldDB" id="A0AAV5DQ56"/>
<evidence type="ECO:0000313" key="5">
    <source>
        <dbReference type="Proteomes" id="UP001054889"/>
    </source>
</evidence>
<comment type="similarity">
    <text evidence="1">Belongs to the protease inhibitor I13 (potato type I serine protease inhibitor) family.</text>
</comment>
<proteinExistence type="inferred from homology"/>
<dbReference type="SUPFAM" id="SSF54654">
    <property type="entry name" value="CI-2 family of serine protease inhibitors"/>
    <property type="match status" value="2"/>
</dbReference>
<dbReference type="Pfam" id="PF00280">
    <property type="entry name" value="potato_inhibit"/>
    <property type="match status" value="2"/>
</dbReference>
<dbReference type="Proteomes" id="UP001054889">
    <property type="component" value="Unassembled WGS sequence"/>
</dbReference>